<reference evidence="2 3" key="1">
    <citation type="journal article" date="2013" name="Proc. Natl. Acad. Sci. U.S.A.">
        <title>The king cobra genome reveals dynamic gene evolution and adaptation in the snake venom system.</title>
        <authorList>
            <person name="Vonk F.J."/>
            <person name="Casewell N.R."/>
            <person name="Henkel C.V."/>
            <person name="Heimberg A.M."/>
            <person name="Jansen H.J."/>
            <person name="McCleary R.J."/>
            <person name="Kerkkamp H.M."/>
            <person name="Vos R.A."/>
            <person name="Guerreiro I."/>
            <person name="Calvete J.J."/>
            <person name="Wuster W."/>
            <person name="Woods A.E."/>
            <person name="Logan J.M."/>
            <person name="Harrison R.A."/>
            <person name="Castoe T.A."/>
            <person name="de Koning A.P."/>
            <person name="Pollock D.D."/>
            <person name="Yandell M."/>
            <person name="Calderon D."/>
            <person name="Renjifo C."/>
            <person name="Currier R.B."/>
            <person name="Salgado D."/>
            <person name="Pla D."/>
            <person name="Sanz L."/>
            <person name="Hyder A.S."/>
            <person name="Ribeiro J.M."/>
            <person name="Arntzen J.W."/>
            <person name="van den Thillart G.E."/>
            <person name="Boetzer M."/>
            <person name="Pirovano W."/>
            <person name="Dirks R.P."/>
            <person name="Spaink H.P."/>
            <person name="Duboule D."/>
            <person name="McGlinn E."/>
            <person name="Kini R.M."/>
            <person name="Richardson M.K."/>
        </authorList>
    </citation>
    <scope>NUCLEOTIDE SEQUENCE</scope>
    <source>
        <tissue evidence="2">Blood</tissue>
    </source>
</reference>
<proteinExistence type="predicted"/>
<dbReference type="GO" id="GO:0005634">
    <property type="term" value="C:nucleus"/>
    <property type="evidence" value="ECO:0007669"/>
    <property type="project" value="TreeGrafter"/>
</dbReference>
<name>V8N2N1_OPHHA</name>
<feature type="non-terminal residue" evidence="2">
    <location>
        <position position="84"/>
    </location>
</feature>
<dbReference type="PANTHER" id="PTHR10837:SF11">
    <property type="entry name" value="PROTEIN-ARGININE DEIMINASE TYPE-1"/>
    <property type="match status" value="1"/>
</dbReference>
<evidence type="ECO:0000313" key="3">
    <source>
        <dbReference type="Proteomes" id="UP000018936"/>
    </source>
</evidence>
<organism evidence="2 3">
    <name type="scientific">Ophiophagus hannah</name>
    <name type="common">King cobra</name>
    <name type="synonym">Naja hannah</name>
    <dbReference type="NCBI Taxonomy" id="8665"/>
    <lineage>
        <taxon>Eukaryota</taxon>
        <taxon>Metazoa</taxon>
        <taxon>Chordata</taxon>
        <taxon>Craniata</taxon>
        <taxon>Vertebrata</taxon>
        <taxon>Euteleostomi</taxon>
        <taxon>Lepidosauria</taxon>
        <taxon>Squamata</taxon>
        <taxon>Bifurcata</taxon>
        <taxon>Unidentata</taxon>
        <taxon>Episquamata</taxon>
        <taxon>Toxicofera</taxon>
        <taxon>Serpentes</taxon>
        <taxon>Colubroidea</taxon>
        <taxon>Elapidae</taxon>
        <taxon>Elapinae</taxon>
        <taxon>Ophiophagus</taxon>
    </lineage>
</organism>
<dbReference type="EMBL" id="AZIM01020368">
    <property type="protein sequence ID" value="ETE56494.1"/>
    <property type="molecule type" value="Genomic_DNA"/>
</dbReference>
<feature type="domain" description="Protein-arginine deiminase C-terminal" evidence="1">
    <location>
        <begin position="1"/>
        <end position="82"/>
    </location>
</feature>
<evidence type="ECO:0000259" key="1">
    <source>
        <dbReference type="Pfam" id="PF03068"/>
    </source>
</evidence>
<dbReference type="AlphaFoldDB" id="V8N2N1"/>
<sequence>MEFGYIQAPHKTFPVVFDSPRNRGLKDFAFKKILGPDFGYVKRELSGRPATSLDSFGNLEVSPPVTVESKEYPLGRILIGASFP</sequence>
<dbReference type="Pfam" id="PF03068">
    <property type="entry name" value="PAD"/>
    <property type="match status" value="1"/>
</dbReference>
<dbReference type="Gene3D" id="3.75.10.10">
    <property type="entry name" value="L-arginine/glycine Amidinotransferase, Chain A"/>
    <property type="match status" value="1"/>
</dbReference>
<dbReference type="InterPro" id="IPR013530">
    <property type="entry name" value="PAD_C"/>
</dbReference>
<dbReference type="SUPFAM" id="SSF55909">
    <property type="entry name" value="Pentein"/>
    <property type="match status" value="1"/>
</dbReference>
<dbReference type="GO" id="GO:0005737">
    <property type="term" value="C:cytoplasm"/>
    <property type="evidence" value="ECO:0007669"/>
    <property type="project" value="InterPro"/>
</dbReference>
<evidence type="ECO:0000313" key="2">
    <source>
        <dbReference type="EMBL" id="ETE56494.1"/>
    </source>
</evidence>
<dbReference type="OrthoDB" id="5102063at2759"/>
<dbReference type="GO" id="GO:0004668">
    <property type="term" value="F:protein-arginine deiminase activity"/>
    <property type="evidence" value="ECO:0007669"/>
    <property type="project" value="InterPro"/>
</dbReference>
<keyword evidence="3" id="KW-1185">Reference proteome</keyword>
<dbReference type="InterPro" id="IPR004303">
    <property type="entry name" value="PAD"/>
</dbReference>
<dbReference type="GO" id="GO:0005509">
    <property type="term" value="F:calcium ion binding"/>
    <property type="evidence" value="ECO:0007669"/>
    <property type="project" value="InterPro"/>
</dbReference>
<protein>
    <recommendedName>
        <fullName evidence="1">Protein-arginine deiminase C-terminal domain-containing protein</fullName>
    </recommendedName>
</protein>
<comment type="caution">
    <text evidence="2">The sequence shown here is derived from an EMBL/GenBank/DDBJ whole genome shotgun (WGS) entry which is preliminary data.</text>
</comment>
<dbReference type="Proteomes" id="UP000018936">
    <property type="component" value="Unassembled WGS sequence"/>
</dbReference>
<gene>
    <name evidence="2" type="ORF">L345_17795</name>
</gene>
<dbReference type="PANTHER" id="PTHR10837">
    <property type="entry name" value="PEPTIDYLARGININE DEIMINASE"/>
    <property type="match status" value="1"/>
</dbReference>
<accession>V8N2N1</accession>